<dbReference type="STRING" id="445961.IW15_14060"/>
<evidence type="ECO:0000313" key="2">
    <source>
        <dbReference type="Proteomes" id="UP000028705"/>
    </source>
</evidence>
<organism evidence="1 2">
    <name type="scientific">Chryseobacterium soli</name>
    <dbReference type="NCBI Taxonomy" id="445961"/>
    <lineage>
        <taxon>Bacteria</taxon>
        <taxon>Pseudomonadati</taxon>
        <taxon>Bacteroidota</taxon>
        <taxon>Flavobacteriia</taxon>
        <taxon>Flavobacteriales</taxon>
        <taxon>Weeksellaceae</taxon>
        <taxon>Chryseobacterium group</taxon>
        <taxon>Chryseobacterium</taxon>
    </lineage>
</organism>
<name>A0A086A553_9FLAO</name>
<dbReference type="eggNOG" id="ENOG50311YJ">
    <property type="taxonomic scope" value="Bacteria"/>
</dbReference>
<dbReference type="Proteomes" id="UP000028705">
    <property type="component" value="Unassembled WGS sequence"/>
</dbReference>
<evidence type="ECO:0000313" key="1">
    <source>
        <dbReference type="EMBL" id="KFF11817.1"/>
    </source>
</evidence>
<dbReference type="RefSeq" id="WP_034712204.1">
    <property type="nucleotide sequence ID" value="NZ_JPRH01000005.1"/>
</dbReference>
<dbReference type="AlphaFoldDB" id="A0A086A553"/>
<dbReference type="OrthoDB" id="1236024at2"/>
<gene>
    <name evidence="1" type="ORF">IW15_14060</name>
</gene>
<reference evidence="1 2" key="1">
    <citation type="submission" date="2014-07" db="EMBL/GenBank/DDBJ databases">
        <title>Genome of Chryseobacterium soli DSM 19298.</title>
        <authorList>
            <person name="Stropko S.J."/>
            <person name="Pipes S.E."/>
            <person name="Newman J."/>
        </authorList>
    </citation>
    <scope>NUCLEOTIDE SEQUENCE [LARGE SCALE GENOMIC DNA]</scope>
    <source>
        <strain evidence="1 2">DSM 19298</strain>
    </source>
</reference>
<protein>
    <submittedName>
        <fullName evidence="1">Uncharacterized protein</fullName>
    </submittedName>
</protein>
<accession>A0A086A553</accession>
<proteinExistence type="predicted"/>
<sequence>MKKKIRYTKRDKKTTLDETQLHENITYLKHIYTGERLEKTEHYHKGVIYCISFYFADEKINDEEILFENIFLNGVNIIREKQLGTCKLVHERCYNKLLLEKDFFRVEDAQRRVISMYHHSKEEYHNQKTVYSDSNEKLNFYYFDTGIPLLKKEEIERQLQEFSALHQLEVSSSYYLNFFPFTPSGDTPEIETCTYYSGFGEEREITLQQAFFEKSFIKKGYTNGTLKRIEHFVKFKISAISYFIEEGESVALTEQYTELHYVEEKKNGFTKWKIEQYRNGVLNETLIKVVDLLGKCIFLKCTDQHGNIESCTKYAYYYDSKYSPLDSFTYDSTGRLASETIYEEDGWHGTDHTIQDLKDSGFFDSEYGKYFLSASPEIPELLNPVVSYQLVYKNHLDEIITKSETENLYEYSVESFENGKLVKRINAKAVSKEDFKDKHYIEYIESYHDEVKEITDLAHFTDGRNKIYYNKRKQNNYIIYDFIVRNDDTWSIVKFTGTAVYDNYFRLVSSVTYDAASGNLVSGTKIFYPHISPLLGSDGITVNFNNRGEAVSYTERSLGRPRFFSRELFEKEYFFNVSPVNNEYYRNIEDLIPGKEAFPFFDFKLEKIQYAQEGSHLQTVELLTHHSKLKVAFLGTYNMYYFLEDGEKLETYTNTLHKEFSNVFFYHIEKKKGIIEADCFYPMGIDAHFTIDVETRAIHCDIITPKDEVRFRLFKTTEFSELYSFWHGEERLWTLDFEAEILIELLLKT</sequence>
<dbReference type="EMBL" id="JPRH01000005">
    <property type="protein sequence ID" value="KFF11817.1"/>
    <property type="molecule type" value="Genomic_DNA"/>
</dbReference>
<keyword evidence="2" id="KW-1185">Reference proteome</keyword>
<comment type="caution">
    <text evidence="1">The sequence shown here is derived from an EMBL/GenBank/DDBJ whole genome shotgun (WGS) entry which is preliminary data.</text>
</comment>